<comment type="caution">
    <text evidence="4">The sequence shown here is derived from an EMBL/GenBank/DDBJ whole genome shotgun (WGS) entry which is preliminary data.</text>
</comment>
<feature type="repeat" description="ANK" evidence="3">
    <location>
        <begin position="200"/>
        <end position="228"/>
    </location>
</feature>
<keyword evidence="5" id="KW-1185">Reference proteome</keyword>
<dbReference type="PRINTS" id="PR01415">
    <property type="entry name" value="ANKYRIN"/>
</dbReference>
<dbReference type="Proteomes" id="UP001207930">
    <property type="component" value="Unassembled WGS sequence"/>
</dbReference>
<accession>A0ABT3FUA1</accession>
<feature type="repeat" description="ANK" evidence="3">
    <location>
        <begin position="29"/>
        <end position="61"/>
    </location>
</feature>
<dbReference type="SMART" id="SM00248">
    <property type="entry name" value="ANK"/>
    <property type="match status" value="6"/>
</dbReference>
<evidence type="ECO:0000256" key="2">
    <source>
        <dbReference type="ARBA" id="ARBA00023043"/>
    </source>
</evidence>
<gene>
    <name evidence="4" type="ORF">OKA04_20610</name>
</gene>
<dbReference type="PANTHER" id="PTHR24171:SF8">
    <property type="entry name" value="BRCA1-ASSOCIATED RING DOMAIN PROTEIN 1"/>
    <property type="match status" value="1"/>
</dbReference>
<evidence type="ECO:0000313" key="4">
    <source>
        <dbReference type="EMBL" id="MCW1887153.1"/>
    </source>
</evidence>
<dbReference type="SUPFAM" id="SSF48403">
    <property type="entry name" value="Ankyrin repeat"/>
    <property type="match status" value="1"/>
</dbReference>
<keyword evidence="1" id="KW-0677">Repeat</keyword>
<organism evidence="4 5">
    <name type="scientific">Luteolibacter flavescens</name>
    <dbReference type="NCBI Taxonomy" id="1859460"/>
    <lineage>
        <taxon>Bacteria</taxon>
        <taxon>Pseudomonadati</taxon>
        <taxon>Verrucomicrobiota</taxon>
        <taxon>Verrucomicrobiia</taxon>
        <taxon>Verrucomicrobiales</taxon>
        <taxon>Verrucomicrobiaceae</taxon>
        <taxon>Luteolibacter</taxon>
    </lineage>
</organism>
<proteinExistence type="predicted"/>
<dbReference type="EMBL" id="JAPDDS010000015">
    <property type="protein sequence ID" value="MCW1887153.1"/>
    <property type="molecule type" value="Genomic_DNA"/>
</dbReference>
<dbReference type="InterPro" id="IPR002110">
    <property type="entry name" value="Ankyrin_rpt"/>
</dbReference>
<evidence type="ECO:0000313" key="5">
    <source>
        <dbReference type="Proteomes" id="UP001207930"/>
    </source>
</evidence>
<dbReference type="RefSeq" id="WP_264503108.1">
    <property type="nucleotide sequence ID" value="NZ_JAPDDS010000015.1"/>
</dbReference>
<evidence type="ECO:0000256" key="1">
    <source>
        <dbReference type="ARBA" id="ARBA00022737"/>
    </source>
</evidence>
<reference evidence="4 5" key="1">
    <citation type="submission" date="2022-10" db="EMBL/GenBank/DDBJ databases">
        <title>Luteolibacter flavescens strain MCCC 1K03193, whole genome shotgun sequencing project.</title>
        <authorList>
            <person name="Zhao G."/>
            <person name="Shen L."/>
        </authorList>
    </citation>
    <scope>NUCLEOTIDE SEQUENCE [LARGE SCALE GENOMIC DNA]</scope>
    <source>
        <strain evidence="4 5">MCCC 1K03193</strain>
    </source>
</reference>
<dbReference type="PROSITE" id="PS51257">
    <property type="entry name" value="PROKAR_LIPOPROTEIN"/>
    <property type="match status" value="1"/>
</dbReference>
<evidence type="ECO:0000256" key="3">
    <source>
        <dbReference type="PROSITE-ProRule" id="PRU00023"/>
    </source>
</evidence>
<name>A0ABT3FUA1_9BACT</name>
<keyword evidence="2 3" id="KW-0040">ANK repeat</keyword>
<dbReference type="InterPro" id="IPR036770">
    <property type="entry name" value="Ankyrin_rpt-contain_sf"/>
</dbReference>
<dbReference type="PANTHER" id="PTHR24171">
    <property type="entry name" value="ANKYRIN REPEAT DOMAIN-CONTAINING PROTEIN 39-RELATED"/>
    <property type="match status" value="1"/>
</dbReference>
<feature type="repeat" description="ANK" evidence="3">
    <location>
        <begin position="107"/>
        <end position="139"/>
    </location>
</feature>
<dbReference type="PROSITE" id="PS50088">
    <property type="entry name" value="ANK_REPEAT"/>
    <property type="match status" value="5"/>
</dbReference>
<dbReference type="Pfam" id="PF00023">
    <property type="entry name" value="Ank"/>
    <property type="match status" value="1"/>
</dbReference>
<feature type="repeat" description="ANK" evidence="3">
    <location>
        <begin position="62"/>
        <end position="94"/>
    </location>
</feature>
<sequence>MSRRGVIGLAAVVAGAIAIAAISGCFRGEGMTPLMLAAHGGSLASLKRGIAEGEDVNARSSYGWTALMFASWKGHREHVVALLDAGADPNLVSGAVPSRFETVAGTPPTTALREAISNGHLDIARLLMSRGAKVEAGAAVAAAGKDDRALLEELDRRGVDWNEACPHMWHGTPLRAAAAAGNRKNIDWLLRHGANVNLVAGSPALKEAVDDDDPETVRFLLERGADPNLVYWSSDTVLFHATTKYVEDYHYKDNLEVIRLLLKHGADRNHRATSDKVTALELLHIQKSNSAKYLRDAKTPEIRARHEASDRHREAVMKLLDS</sequence>
<dbReference type="Pfam" id="PF12796">
    <property type="entry name" value="Ank_2"/>
    <property type="match status" value="2"/>
</dbReference>
<feature type="repeat" description="ANK" evidence="3">
    <location>
        <begin position="172"/>
        <end position="201"/>
    </location>
</feature>
<protein>
    <submittedName>
        <fullName evidence="4">Ankyrin repeat domain-containing protein</fullName>
    </submittedName>
</protein>
<dbReference type="Gene3D" id="1.25.40.20">
    <property type="entry name" value="Ankyrin repeat-containing domain"/>
    <property type="match status" value="2"/>
</dbReference>
<dbReference type="PROSITE" id="PS50297">
    <property type="entry name" value="ANK_REP_REGION"/>
    <property type="match status" value="5"/>
</dbReference>